<dbReference type="SUPFAM" id="SSF52141">
    <property type="entry name" value="Uracil-DNA glycosylase-like"/>
    <property type="match status" value="1"/>
</dbReference>
<feature type="domain" description="Uracil-DNA glycosylase-like" evidence="4">
    <location>
        <begin position="56"/>
        <end position="211"/>
    </location>
</feature>
<sequence length="232" mass="25395">MRMRPILPADWSAWRAPSPLGGRRPDRSDLEHALRSDLGRDDVLPYPTDEQSAGMLQLLMVGINPSPWTSAVNAPFARPGNRFWPSLHLADLTGRLVDASRGLIPEDERMLAELGLGITNLVERPTARAAELAAAELREGASRLVERVQVLLPNAVAVLGITAFRAAFELPRAQLGEQDVSVIGRWPTDVPLWVVPNPSGLNAHETTASLAEKWRHAMAASTARPPYPGEMW</sequence>
<gene>
    <name evidence="5" type="ORF">GcLGCM259_1975</name>
</gene>
<organism evidence="5 6">
    <name type="scientific">Glutamicibacter creatinolyticus</name>
    <dbReference type="NCBI Taxonomy" id="162496"/>
    <lineage>
        <taxon>Bacteria</taxon>
        <taxon>Bacillati</taxon>
        <taxon>Actinomycetota</taxon>
        <taxon>Actinomycetes</taxon>
        <taxon>Micrococcales</taxon>
        <taxon>Micrococcaceae</taxon>
        <taxon>Glutamicibacter</taxon>
    </lineage>
</organism>
<dbReference type="CDD" id="cd10028">
    <property type="entry name" value="UDG-F2_TDG_MUG"/>
    <property type="match status" value="1"/>
</dbReference>
<keyword evidence="6" id="KW-1185">Reference proteome</keyword>
<dbReference type="InterPro" id="IPR036895">
    <property type="entry name" value="Uracil-DNA_glycosylase-like_sf"/>
</dbReference>
<dbReference type="Pfam" id="PF03167">
    <property type="entry name" value="UDG"/>
    <property type="match status" value="1"/>
</dbReference>
<dbReference type="GO" id="GO:0004844">
    <property type="term" value="F:uracil DNA N-glycosylase activity"/>
    <property type="evidence" value="ECO:0007669"/>
    <property type="project" value="TreeGrafter"/>
</dbReference>
<reference evidence="5 6" key="1">
    <citation type="submission" date="2018-12" db="EMBL/GenBank/DDBJ databases">
        <title>Complete Genome Sequence of Glutamicibacter creatinolyticus strain LGCM259,isolated from an abscess of a 12-year-old mare in Italy.</title>
        <authorList>
            <person name="Santos R.G."/>
            <person name="Silva A.L."/>
            <person name="Seyffert N."/>
            <person name="Castro T.L.P."/>
            <person name="Attili A.R."/>
            <person name="Rifici C."/>
            <person name="Mazzullo G."/>
            <person name="Brenig B."/>
            <person name="Venanzi F."/>
            <person name="Azevedo V."/>
        </authorList>
    </citation>
    <scope>NUCLEOTIDE SEQUENCE [LARGE SCALE GENOMIC DNA]</scope>
    <source>
        <strain evidence="5 6">LGCM 259</strain>
    </source>
</reference>
<dbReference type="EMBL" id="CP034412">
    <property type="protein sequence ID" value="QCY47690.1"/>
    <property type="molecule type" value="Genomic_DNA"/>
</dbReference>
<dbReference type="PANTHER" id="PTHR12159">
    <property type="entry name" value="G/T AND G/U MISMATCH-SPECIFIC DNA GLYCOSYLASE"/>
    <property type="match status" value="1"/>
</dbReference>
<proteinExistence type="predicted"/>
<dbReference type="AlphaFoldDB" id="A0A5B7WWS8"/>
<keyword evidence="1" id="KW-0227">DNA damage</keyword>
<dbReference type="InterPro" id="IPR005122">
    <property type="entry name" value="Uracil-DNA_glycosylase-like"/>
</dbReference>
<evidence type="ECO:0000256" key="3">
    <source>
        <dbReference type="ARBA" id="ARBA00023204"/>
    </source>
</evidence>
<evidence type="ECO:0000313" key="6">
    <source>
        <dbReference type="Proteomes" id="UP000307000"/>
    </source>
</evidence>
<dbReference type="Proteomes" id="UP000307000">
    <property type="component" value="Chromosome"/>
</dbReference>
<dbReference type="GO" id="GO:0006285">
    <property type="term" value="P:base-excision repair, AP site formation"/>
    <property type="evidence" value="ECO:0007669"/>
    <property type="project" value="InterPro"/>
</dbReference>
<dbReference type="GO" id="GO:0008263">
    <property type="term" value="F:pyrimidine-specific mismatch base pair DNA N-glycosylase activity"/>
    <property type="evidence" value="ECO:0007669"/>
    <property type="project" value="TreeGrafter"/>
</dbReference>
<evidence type="ECO:0000313" key="5">
    <source>
        <dbReference type="EMBL" id="QCY47690.1"/>
    </source>
</evidence>
<dbReference type="KEGG" id="gcr:GcLGCM259_1975"/>
<dbReference type="InterPro" id="IPR015637">
    <property type="entry name" value="MUG/TDG"/>
</dbReference>
<dbReference type="PANTHER" id="PTHR12159:SF9">
    <property type="entry name" value="G_T MISMATCH-SPECIFIC THYMINE DNA GLYCOSYLASE"/>
    <property type="match status" value="1"/>
</dbReference>
<keyword evidence="3" id="KW-0234">DNA repair</keyword>
<name>A0A5B7WWS8_9MICC</name>
<evidence type="ECO:0000259" key="4">
    <source>
        <dbReference type="Pfam" id="PF03167"/>
    </source>
</evidence>
<accession>A0A5B7WWS8</accession>
<evidence type="ECO:0000256" key="2">
    <source>
        <dbReference type="ARBA" id="ARBA00022801"/>
    </source>
</evidence>
<keyword evidence="2" id="KW-0378">Hydrolase</keyword>
<dbReference type="Gene3D" id="3.40.470.10">
    <property type="entry name" value="Uracil-DNA glycosylase-like domain"/>
    <property type="match status" value="1"/>
</dbReference>
<protein>
    <submittedName>
        <fullName evidence="5">Mismatch-specific DNA-glycosylase</fullName>
    </submittedName>
</protein>
<evidence type="ECO:0000256" key="1">
    <source>
        <dbReference type="ARBA" id="ARBA00022763"/>
    </source>
</evidence>